<evidence type="ECO:0000313" key="1">
    <source>
        <dbReference type="EMBL" id="MDR6405857.1"/>
    </source>
</evidence>
<sequence>MNTVGEYFLNTNYFFLRRVEVMIAATKAITNHYPE</sequence>
<accession>A0ABU1LGM3</accession>
<proteinExistence type="predicted"/>
<dbReference type="EMBL" id="JAVDQS010000007">
    <property type="protein sequence ID" value="MDR6405857.1"/>
    <property type="molecule type" value="Genomic_DNA"/>
</dbReference>
<comment type="caution">
    <text evidence="1">The sequence shown here is derived from an EMBL/GenBank/DDBJ whole genome shotgun (WGS) entry which is preliminary data.</text>
</comment>
<dbReference type="Proteomes" id="UP001184853">
    <property type="component" value="Unassembled WGS sequence"/>
</dbReference>
<protein>
    <submittedName>
        <fullName evidence="1">Uncharacterized protein</fullName>
    </submittedName>
</protein>
<gene>
    <name evidence="1" type="ORF">J2781_002791</name>
</gene>
<evidence type="ECO:0000313" key="2">
    <source>
        <dbReference type="Proteomes" id="UP001184853"/>
    </source>
</evidence>
<keyword evidence="2" id="KW-1185">Reference proteome</keyword>
<organism evidence="1 2">
    <name type="scientific">Chryseobacterium geocarposphaerae</name>
    <dbReference type="NCBI Taxonomy" id="1416776"/>
    <lineage>
        <taxon>Bacteria</taxon>
        <taxon>Pseudomonadati</taxon>
        <taxon>Bacteroidota</taxon>
        <taxon>Flavobacteriia</taxon>
        <taxon>Flavobacteriales</taxon>
        <taxon>Weeksellaceae</taxon>
        <taxon>Chryseobacterium group</taxon>
        <taxon>Chryseobacterium</taxon>
    </lineage>
</organism>
<reference evidence="1 2" key="1">
    <citation type="submission" date="2023-07" db="EMBL/GenBank/DDBJ databases">
        <title>Sorghum-associated microbial communities from plants grown in Nebraska, USA.</title>
        <authorList>
            <person name="Schachtman D."/>
        </authorList>
    </citation>
    <scope>NUCLEOTIDE SEQUENCE [LARGE SCALE GENOMIC DNA]</scope>
    <source>
        <strain evidence="1 2">DS1709</strain>
    </source>
</reference>
<name>A0ABU1LGM3_9FLAO</name>